<dbReference type="Gene3D" id="2.30.120.10">
    <property type="match status" value="1"/>
</dbReference>
<dbReference type="InterPro" id="IPR043146">
    <property type="entry name" value="Penicillin_amidase_N_B-knob"/>
</dbReference>
<dbReference type="InterPro" id="IPR002692">
    <property type="entry name" value="S45"/>
</dbReference>
<accession>A0ABU8RP32</accession>
<gene>
    <name evidence="5" type="ORF">WDZ17_16370</name>
</gene>
<evidence type="ECO:0000313" key="6">
    <source>
        <dbReference type="Proteomes" id="UP001387100"/>
    </source>
</evidence>
<evidence type="ECO:0000256" key="1">
    <source>
        <dbReference type="ARBA" id="ARBA00006586"/>
    </source>
</evidence>
<dbReference type="CDD" id="cd03747">
    <property type="entry name" value="Ntn_PGA_like"/>
    <property type="match status" value="1"/>
</dbReference>
<evidence type="ECO:0000256" key="3">
    <source>
        <dbReference type="ARBA" id="ARBA00023145"/>
    </source>
</evidence>
<comment type="caution">
    <text evidence="5">The sequence shown here is derived from an EMBL/GenBank/DDBJ whole genome shotgun (WGS) entry which is preliminary data.</text>
</comment>
<dbReference type="RefSeq" id="WP_339576251.1">
    <property type="nucleotide sequence ID" value="NZ_JBBIAA010000037.1"/>
</dbReference>
<dbReference type="InterPro" id="IPR043147">
    <property type="entry name" value="Penicillin_amidase_A-knob"/>
</dbReference>
<dbReference type="EMBL" id="JBBIAA010000037">
    <property type="protein sequence ID" value="MEJ5946872.1"/>
    <property type="molecule type" value="Genomic_DNA"/>
</dbReference>
<dbReference type="InterPro" id="IPR029055">
    <property type="entry name" value="Ntn_hydrolases_N"/>
</dbReference>
<feature type="region of interest" description="Disordered" evidence="4">
    <location>
        <begin position="241"/>
        <end position="261"/>
    </location>
</feature>
<proteinExistence type="inferred from homology"/>
<evidence type="ECO:0000313" key="5">
    <source>
        <dbReference type="EMBL" id="MEJ5946872.1"/>
    </source>
</evidence>
<dbReference type="Proteomes" id="UP001387100">
    <property type="component" value="Unassembled WGS sequence"/>
</dbReference>
<evidence type="ECO:0000256" key="4">
    <source>
        <dbReference type="SAM" id="MobiDB-lite"/>
    </source>
</evidence>
<comment type="similarity">
    <text evidence="1">Belongs to the peptidase S45 family.</text>
</comment>
<reference evidence="5 6" key="1">
    <citation type="journal article" date="2017" name="Int. J. Syst. Evol. Microbiol.">
        <title>Pseudokineococcus basanitobsidens sp. nov., isolated from volcanic rock.</title>
        <authorList>
            <person name="Lee D.W."/>
            <person name="Park M.Y."/>
            <person name="Kim J.J."/>
            <person name="Kim B.S."/>
        </authorList>
    </citation>
    <scope>NUCLEOTIDE SEQUENCE [LARGE SCALE GENOMIC DNA]</scope>
    <source>
        <strain evidence="5 6">DSM 103726</strain>
    </source>
</reference>
<keyword evidence="6" id="KW-1185">Reference proteome</keyword>
<dbReference type="PANTHER" id="PTHR34218">
    <property type="entry name" value="PEPTIDASE S45 PENICILLIN AMIDASE"/>
    <property type="match status" value="1"/>
</dbReference>
<dbReference type="InterPro" id="IPR023343">
    <property type="entry name" value="Penicillin_amidase_dom1"/>
</dbReference>
<keyword evidence="3" id="KW-0865">Zymogen</keyword>
<organism evidence="5 6">
    <name type="scientific">Pseudokineococcus basanitobsidens</name>
    <dbReference type="NCBI Taxonomy" id="1926649"/>
    <lineage>
        <taxon>Bacteria</taxon>
        <taxon>Bacillati</taxon>
        <taxon>Actinomycetota</taxon>
        <taxon>Actinomycetes</taxon>
        <taxon>Kineosporiales</taxon>
        <taxon>Kineosporiaceae</taxon>
        <taxon>Pseudokineococcus</taxon>
    </lineage>
</organism>
<sequence>MARLRSAGVVALAALLVTALVAAAAAVVLVRRPLPDVSGEVAVPGLSGQVRVLRDEQGVPQVYADDAEDLFRVQGYVHAQDRFFQMDLRRHTTAGRLAELLGDVPEAVEADVVVRTMGWRRVAEAELPLLAPETRAYLEAYADGVNAYTAGRSPSELSAAYTALGAQVDLAPVEEWTPVDSLAWLKAMAWSLRSNYDDELSRATAYGVVGDVDLVEQLHPDPSAAGNQPIVTTTDALAPAASTTDVGPAPLGGGDPADVDPAARAASTDALTAALGSAGDPLGAAQRALDAVPDLLGARGAGDGGIGSNAWAVSGEHTATGEPLLANDPHLAAELPSTWSQVGLHCTEVTDACPFDVAGFSFAGMPGVVIGHTPQVAWGFTNLGADVTDLFLERVRGGEGGDTYLYDGEELPVSSRTETIRVAGGEPVAITVRSTGHGPLVSDVLPAVAAAGRSAPVPDLAPSSGLGGYAVSLAWTALTPGRTMDAVFALDAATGWDDLRAAAETFEVPGQNIVYAGTDGSVGYQSSGSVPVRRVGGGLGQTDGTWPRLGWDPAYDWTGTVPFADLPSELDPADGLVVTANQQVTDARSPFLSADLAQGYRSQRIREVLEGWVADGRPITTQDLLDLQTDTHDPFAEVLVPQLLAAPLPEGGGSTPEQRAFTREAVALLRDWDGRTTADSAPAAYYAAVWSNLLRRTFADQLPEAAQPSGGGRWFTVVGDLLDEPDSRWWDDATTTTVVETRDQVLGRALVDARLELTASLGADPEEWRWGRLHRLELRQQPLGDPSVPWPVRSLWTAGPVELGGSTSVVDATSWDAREGYAVTAVPSMRMVVDLADLDASRWVDLTGVSEHPWSGHMTDQLGAWADGRTFPWPSSPEAVQEAARDELVLTPEAAAG</sequence>
<dbReference type="Gene3D" id="1.10.1400.10">
    <property type="match status" value="1"/>
</dbReference>
<dbReference type="Pfam" id="PF01804">
    <property type="entry name" value="Penicil_amidase"/>
    <property type="match status" value="1"/>
</dbReference>
<protein>
    <submittedName>
        <fullName evidence="5">Penicillin acylase family protein</fullName>
        <ecNumber evidence="5">3.5.1.-</ecNumber>
    </submittedName>
</protein>
<dbReference type="EC" id="3.5.1.-" evidence="5"/>
<dbReference type="PIRSF" id="PIRSF001227">
    <property type="entry name" value="Pen_acylase"/>
    <property type="match status" value="1"/>
</dbReference>
<evidence type="ECO:0000256" key="2">
    <source>
        <dbReference type="ARBA" id="ARBA00022801"/>
    </source>
</evidence>
<dbReference type="Gene3D" id="3.60.20.10">
    <property type="entry name" value="Glutamine Phosphoribosylpyrophosphate, subunit 1, domain 1"/>
    <property type="match status" value="1"/>
</dbReference>
<dbReference type="PANTHER" id="PTHR34218:SF4">
    <property type="entry name" value="ACYL-HOMOSERINE LACTONE ACYLASE QUIP"/>
    <property type="match status" value="1"/>
</dbReference>
<keyword evidence="2 5" id="KW-0378">Hydrolase</keyword>
<dbReference type="GO" id="GO:0016787">
    <property type="term" value="F:hydrolase activity"/>
    <property type="evidence" value="ECO:0007669"/>
    <property type="project" value="UniProtKB-KW"/>
</dbReference>
<name>A0ABU8RP32_9ACTN</name>
<dbReference type="Gene3D" id="1.10.439.10">
    <property type="entry name" value="Penicillin Amidohydrolase, domain 1"/>
    <property type="match status" value="1"/>
</dbReference>
<dbReference type="InterPro" id="IPR014395">
    <property type="entry name" value="Pen/GL7ACA/AHL_acylase"/>
</dbReference>
<dbReference type="SUPFAM" id="SSF56235">
    <property type="entry name" value="N-terminal nucleophile aminohydrolases (Ntn hydrolases)"/>
    <property type="match status" value="1"/>
</dbReference>